<dbReference type="KEGG" id="dli:dnl_08050"/>
<dbReference type="InterPro" id="IPR007607">
    <property type="entry name" value="BacA/B"/>
</dbReference>
<dbReference type="EMBL" id="CP061799">
    <property type="protein sequence ID" value="QTA78581.1"/>
    <property type="molecule type" value="Genomic_DNA"/>
</dbReference>
<evidence type="ECO:0000313" key="3">
    <source>
        <dbReference type="Proteomes" id="UP000663720"/>
    </source>
</evidence>
<gene>
    <name evidence="2" type="ORF">dnl_08050</name>
</gene>
<evidence type="ECO:0000313" key="2">
    <source>
        <dbReference type="EMBL" id="QTA78581.1"/>
    </source>
</evidence>
<comment type="similarity">
    <text evidence="1">Belongs to the bactofilin family.</text>
</comment>
<dbReference type="PANTHER" id="PTHR35024:SF4">
    <property type="entry name" value="POLYMER-FORMING CYTOSKELETAL PROTEIN"/>
    <property type="match status" value="1"/>
</dbReference>
<sequence length="136" mass="14833">MKKRKTGAISTFLGPESSIEGTLEFHGIIRLDGKVKGRIISENGLVIIGEQAVINADIIVEEVQIYGKVNGRIEAKEKIEVFPPGRVEGDIYAPVISIDSGASFNGNCGMKSREIIVNKNKDFHKELPAPEKSGRK</sequence>
<reference evidence="2" key="1">
    <citation type="journal article" date="2021" name="Microb. Physiol.">
        <title>Proteogenomic Insights into the Physiology of Marine, Sulfate-Reducing, Filamentous Desulfonema limicola and Desulfonema magnum.</title>
        <authorList>
            <person name="Schnaars V."/>
            <person name="Wohlbrand L."/>
            <person name="Scheve S."/>
            <person name="Hinrichs C."/>
            <person name="Reinhardt R."/>
            <person name="Rabus R."/>
        </authorList>
    </citation>
    <scope>NUCLEOTIDE SEQUENCE</scope>
    <source>
        <strain evidence="2">5ac10</strain>
    </source>
</reference>
<dbReference type="PANTHER" id="PTHR35024">
    <property type="entry name" value="HYPOTHETICAL CYTOSOLIC PROTEIN"/>
    <property type="match status" value="1"/>
</dbReference>
<dbReference type="AlphaFoldDB" id="A0A975GET8"/>
<evidence type="ECO:0000256" key="1">
    <source>
        <dbReference type="ARBA" id="ARBA00044755"/>
    </source>
</evidence>
<dbReference type="Pfam" id="PF04519">
    <property type="entry name" value="Bactofilin"/>
    <property type="match status" value="1"/>
</dbReference>
<keyword evidence="3" id="KW-1185">Reference proteome</keyword>
<protein>
    <submittedName>
        <fullName evidence="2">Polymer-forming cytoskeletal bactofilin</fullName>
    </submittedName>
</protein>
<proteinExistence type="inferred from homology"/>
<accession>A0A975GET8</accession>
<dbReference type="Proteomes" id="UP000663720">
    <property type="component" value="Chromosome"/>
</dbReference>
<organism evidence="2 3">
    <name type="scientific">Desulfonema limicola</name>
    <dbReference type="NCBI Taxonomy" id="45656"/>
    <lineage>
        <taxon>Bacteria</taxon>
        <taxon>Pseudomonadati</taxon>
        <taxon>Thermodesulfobacteriota</taxon>
        <taxon>Desulfobacteria</taxon>
        <taxon>Desulfobacterales</taxon>
        <taxon>Desulfococcaceae</taxon>
        <taxon>Desulfonema</taxon>
    </lineage>
</organism>
<name>A0A975GET8_9BACT</name>
<dbReference type="RefSeq" id="WP_207690415.1">
    <property type="nucleotide sequence ID" value="NZ_CP061799.1"/>
</dbReference>